<dbReference type="GeneID" id="136085565"/>
<dbReference type="PANTHER" id="PTHR33332">
    <property type="entry name" value="REVERSE TRANSCRIPTASE DOMAIN-CONTAINING PROTEIN"/>
    <property type="match status" value="1"/>
</dbReference>
<name>A0ABM4CMD6_HYDVU</name>
<sequence length="402" mass="45926">MLEKHKFNSKRTWQILAEITGNRKLKSCSLPKSLKINGNNVDDPKEIASELNKFFVSVGPNLSKNIPDMLNPIINCVFPLKTNLNAFEVSFLEFGSAFKMLKSNKAVGPDDISGNIVISSYNNIKDILFKVFKCSINQGIFPEQLKVAKVTPIFKGGELKNYGFKKNNSTEHAVIQLTRCITNSFEESQFTLGVFIDLSKAFDTINHDILIKKLKQYGITGEVLTLLKNYLKNRKQFVYIDEPTPSNVLEIACGVPQGILGPLLFLIYINDLYRASNLMTIMFADNTNLFLSNKNINHLFHDMNIELKKNSDWFKSNKLSLNIEKTKYILFHPVSKKHILPCKMPVLILDNIPIKRITYTNFLGIIIDENLSWKYHIDNLCHKISKSIGILYKSRSILMRHT</sequence>
<reference evidence="3 4" key="1">
    <citation type="submission" date="2025-05" db="UniProtKB">
        <authorList>
            <consortium name="RefSeq"/>
        </authorList>
    </citation>
    <scope>IDENTIFICATION</scope>
</reference>
<organism evidence="2 4">
    <name type="scientific">Hydra vulgaris</name>
    <name type="common">Hydra</name>
    <name type="synonym">Hydra attenuata</name>
    <dbReference type="NCBI Taxonomy" id="6087"/>
    <lineage>
        <taxon>Eukaryota</taxon>
        <taxon>Metazoa</taxon>
        <taxon>Cnidaria</taxon>
        <taxon>Hydrozoa</taxon>
        <taxon>Hydroidolina</taxon>
        <taxon>Anthoathecata</taxon>
        <taxon>Aplanulata</taxon>
        <taxon>Hydridae</taxon>
        <taxon>Hydra</taxon>
    </lineage>
</organism>
<evidence type="ECO:0000259" key="1">
    <source>
        <dbReference type="PROSITE" id="PS50878"/>
    </source>
</evidence>
<gene>
    <name evidence="4" type="primary">LOC136085565</name>
    <name evidence="3" type="synonym">LOC136085564</name>
</gene>
<accession>A0ABM4CMD6</accession>
<dbReference type="InterPro" id="IPR043502">
    <property type="entry name" value="DNA/RNA_pol_sf"/>
</dbReference>
<dbReference type="SUPFAM" id="SSF56672">
    <property type="entry name" value="DNA/RNA polymerases"/>
    <property type="match status" value="1"/>
</dbReference>
<evidence type="ECO:0000313" key="2">
    <source>
        <dbReference type="Proteomes" id="UP001652625"/>
    </source>
</evidence>
<dbReference type="InterPro" id="IPR000477">
    <property type="entry name" value="RT_dom"/>
</dbReference>
<feature type="domain" description="Reverse transcriptase" evidence="1">
    <location>
        <begin position="1"/>
        <end position="367"/>
    </location>
</feature>
<keyword evidence="2" id="KW-1185">Reference proteome</keyword>
<evidence type="ECO:0000313" key="4">
    <source>
        <dbReference type="RefSeq" id="XP_065662957.1"/>
    </source>
</evidence>
<dbReference type="RefSeq" id="XP_065662957.1">
    <property type="nucleotide sequence ID" value="XM_065806885.1"/>
</dbReference>
<dbReference type="Proteomes" id="UP001652625">
    <property type="component" value="Chromosome 09"/>
</dbReference>
<evidence type="ECO:0000313" key="3">
    <source>
        <dbReference type="RefSeq" id="XP_065662956.1"/>
    </source>
</evidence>
<protein>
    <submittedName>
        <fullName evidence="3">Uncharacterized protein LOC136085564</fullName>
    </submittedName>
    <submittedName>
        <fullName evidence="4">Uncharacterized protein LOC136085565</fullName>
    </submittedName>
</protein>
<dbReference type="Pfam" id="PF00078">
    <property type="entry name" value="RVT_1"/>
    <property type="match status" value="1"/>
</dbReference>
<dbReference type="RefSeq" id="XP_065662956.1">
    <property type="nucleotide sequence ID" value="XM_065806884.1"/>
</dbReference>
<proteinExistence type="predicted"/>
<dbReference type="PROSITE" id="PS50878">
    <property type="entry name" value="RT_POL"/>
    <property type="match status" value="1"/>
</dbReference>